<dbReference type="OrthoDB" id="1046782at2759"/>
<dbReference type="CDD" id="cd08586">
    <property type="entry name" value="PI-PLCc_BcPLC_like"/>
    <property type="match status" value="1"/>
</dbReference>
<dbReference type="EMBL" id="NESQ01000067">
    <property type="protein sequence ID" value="PUU80357.1"/>
    <property type="molecule type" value="Genomic_DNA"/>
</dbReference>
<dbReference type="Gene3D" id="3.20.20.190">
    <property type="entry name" value="Phosphatidylinositol (PI) phosphodiesterase"/>
    <property type="match status" value="1"/>
</dbReference>
<protein>
    <submittedName>
        <fullName evidence="2">PLC-like phosphodiesterase</fullName>
    </submittedName>
</protein>
<sequence length="465" mass="52132">MAHENLTIRNLSSIEIIITRVSRFPQPKAPGPQPVTIKNITNIGNLTHNFTSFVAKTLPIPPPAEPSSKAIAENARAFSEEDVSIFLPAFEIMQTEIKINKDEVVRLAFMVGEAKFRADLNSHTPAVHCLSPGTEHNFNAVFHRNHSHLALLSNAALGGWMERLKDETPLSLISIPGTHNTPTCYTALPSVRCQAVGPKQQLENGIRFFDVRCQVDGPNTLTLVHGAFPISLTRFRNLNEVLKDAYSFLDSNPHECIIISLKREGRGDADDAKFAKVLKEGYIDKEASRWHLEDNIPTLGQVRGKAILFRRFTLPSDMQQFGINEFGINAEHWEYNTPDSHTPSRTCRVQDFCEVLEPATINKKVTYVKEHLERSAKPLEPDTTKQLFVNFLSASNFWKVGCWPEKIAEKVNVETKRHLAIDHVAGKEHGDGSTGVVVCDYVGEGGDWELVRLIVTMNGWIRKTR</sequence>
<evidence type="ECO:0000259" key="1">
    <source>
        <dbReference type="SMART" id="SM00148"/>
    </source>
</evidence>
<dbReference type="Pfam" id="PF00388">
    <property type="entry name" value="PI-PLC-X"/>
    <property type="match status" value="1"/>
</dbReference>
<gene>
    <name evidence="2" type="ORF">B9Z19DRAFT_1123732</name>
</gene>
<feature type="domain" description="Phosphatidylinositol-specific phospholipase C X" evidence="1">
    <location>
        <begin position="165"/>
        <end position="311"/>
    </location>
</feature>
<reference evidence="2 3" key="1">
    <citation type="submission" date="2017-04" db="EMBL/GenBank/DDBJ databases">
        <title>Draft genome sequence of Tuber borchii Vittad., a whitish edible truffle.</title>
        <authorList>
            <consortium name="DOE Joint Genome Institute"/>
            <person name="Murat C."/>
            <person name="Kuo A."/>
            <person name="Barry K.W."/>
            <person name="Clum A."/>
            <person name="Dockter R.B."/>
            <person name="Fauchery L."/>
            <person name="Iotti M."/>
            <person name="Kohler A."/>
            <person name="Labutti K."/>
            <person name="Lindquist E.A."/>
            <person name="Lipzen A."/>
            <person name="Ohm R.A."/>
            <person name="Wang M."/>
            <person name="Grigoriev I.V."/>
            <person name="Zambonelli A."/>
            <person name="Martin F.M."/>
        </authorList>
    </citation>
    <scope>NUCLEOTIDE SEQUENCE [LARGE SCALE GENOMIC DNA]</scope>
    <source>
        <strain evidence="2 3">Tbo3840</strain>
    </source>
</reference>
<dbReference type="STRING" id="42251.A0A2T6ZXX8"/>
<comment type="caution">
    <text evidence="2">The sequence shown here is derived from an EMBL/GenBank/DDBJ whole genome shotgun (WGS) entry which is preliminary data.</text>
</comment>
<dbReference type="SMART" id="SM00148">
    <property type="entry name" value="PLCXc"/>
    <property type="match status" value="1"/>
</dbReference>
<keyword evidence="3" id="KW-1185">Reference proteome</keyword>
<name>A0A2T6ZXX8_TUBBO</name>
<dbReference type="Proteomes" id="UP000244722">
    <property type="component" value="Unassembled WGS sequence"/>
</dbReference>
<dbReference type="SUPFAM" id="SSF51695">
    <property type="entry name" value="PLC-like phosphodiesterases"/>
    <property type="match status" value="1"/>
</dbReference>
<dbReference type="PANTHER" id="PTHR13593">
    <property type="match status" value="1"/>
</dbReference>
<accession>A0A2T6ZXX8</accession>
<dbReference type="PANTHER" id="PTHR13593:SF113">
    <property type="entry name" value="SI:DKEY-266F7.9"/>
    <property type="match status" value="1"/>
</dbReference>
<proteinExistence type="predicted"/>
<dbReference type="GO" id="GO:0006629">
    <property type="term" value="P:lipid metabolic process"/>
    <property type="evidence" value="ECO:0007669"/>
    <property type="project" value="InterPro"/>
</dbReference>
<dbReference type="AlphaFoldDB" id="A0A2T6ZXX8"/>
<dbReference type="PROSITE" id="PS50007">
    <property type="entry name" value="PIPLC_X_DOMAIN"/>
    <property type="match status" value="1"/>
</dbReference>
<evidence type="ECO:0000313" key="2">
    <source>
        <dbReference type="EMBL" id="PUU80357.1"/>
    </source>
</evidence>
<dbReference type="InterPro" id="IPR000909">
    <property type="entry name" value="PLipase_C_PInositol-sp_X_dom"/>
</dbReference>
<dbReference type="InterPro" id="IPR051057">
    <property type="entry name" value="PI-PLC_domain"/>
</dbReference>
<evidence type="ECO:0000313" key="3">
    <source>
        <dbReference type="Proteomes" id="UP000244722"/>
    </source>
</evidence>
<organism evidence="2 3">
    <name type="scientific">Tuber borchii</name>
    <name type="common">White truffle</name>
    <dbReference type="NCBI Taxonomy" id="42251"/>
    <lineage>
        <taxon>Eukaryota</taxon>
        <taxon>Fungi</taxon>
        <taxon>Dikarya</taxon>
        <taxon>Ascomycota</taxon>
        <taxon>Pezizomycotina</taxon>
        <taxon>Pezizomycetes</taxon>
        <taxon>Pezizales</taxon>
        <taxon>Tuberaceae</taxon>
        <taxon>Tuber</taxon>
    </lineage>
</organism>
<dbReference type="InterPro" id="IPR017946">
    <property type="entry name" value="PLC-like_Pdiesterase_TIM-brl"/>
</dbReference>
<dbReference type="GO" id="GO:0008081">
    <property type="term" value="F:phosphoric diester hydrolase activity"/>
    <property type="evidence" value="ECO:0007669"/>
    <property type="project" value="InterPro"/>
</dbReference>